<dbReference type="Proteomes" id="UP001239111">
    <property type="component" value="Chromosome 1"/>
</dbReference>
<evidence type="ECO:0000313" key="1">
    <source>
        <dbReference type="EMBL" id="KAJ8684912.1"/>
    </source>
</evidence>
<gene>
    <name evidence="1" type="ORF">QAD02_020705</name>
</gene>
<protein>
    <submittedName>
        <fullName evidence="1">Uncharacterized protein</fullName>
    </submittedName>
</protein>
<name>A0ACC2PRD3_9HYME</name>
<keyword evidence="2" id="KW-1185">Reference proteome</keyword>
<proteinExistence type="predicted"/>
<reference evidence="1" key="1">
    <citation type="submission" date="2023-04" db="EMBL/GenBank/DDBJ databases">
        <title>A chromosome-level genome assembly of the parasitoid wasp Eretmocerus hayati.</title>
        <authorList>
            <person name="Zhong Y."/>
            <person name="Liu S."/>
            <person name="Liu Y."/>
        </authorList>
    </citation>
    <scope>NUCLEOTIDE SEQUENCE</scope>
    <source>
        <strain evidence="1">ZJU_SS_LIU_2023</strain>
    </source>
</reference>
<evidence type="ECO:0000313" key="2">
    <source>
        <dbReference type="Proteomes" id="UP001239111"/>
    </source>
</evidence>
<sequence length="160" mass="17415">MQSDNEHGVIPPPFDELGDSSNDAPDQNEHSVSDSPEIDPANTDSNDSSRDGDFSESSDSDNQEEFNLKSFPREWSLTNSIILCVTLKLLVGLREAGHGDLPKNARTLLQTASTSIPVKVIGSGSYAHYGLRNANLDQCWCIPQKLIPRVLLLTAHVDGV</sequence>
<dbReference type="EMBL" id="CM056741">
    <property type="protein sequence ID" value="KAJ8684912.1"/>
    <property type="molecule type" value="Genomic_DNA"/>
</dbReference>
<comment type="caution">
    <text evidence="1">The sequence shown here is derived from an EMBL/GenBank/DDBJ whole genome shotgun (WGS) entry which is preliminary data.</text>
</comment>
<accession>A0ACC2PRD3</accession>
<organism evidence="1 2">
    <name type="scientific">Eretmocerus hayati</name>
    <dbReference type="NCBI Taxonomy" id="131215"/>
    <lineage>
        <taxon>Eukaryota</taxon>
        <taxon>Metazoa</taxon>
        <taxon>Ecdysozoa</taxon>
        <taxon>Arthropoda</taxon>
        <taxon>Hexapoda</taxon>
        <taxon>Insecta</taxon>
        <taxon>Pterygota</taxon>
        <taxon>Neoptera</taxon>
        <taxon>Endopterygota</taxon>
        <taxon>Hymenoptera</taxon>
        <taxon>Apocrita</taxon>
        <taxon>Proctotrupomorpha</taxon>
        <taxon>Chalcidoidea</taxon>
        <taxon>Aphelinidae</taxon>
        <taxon>Aphelininae</taxon>
        <taxon>Eretmocerus</taxon>
    </lineage>
</organism>